<comment type="caution">
    <text evidence="2">The sequence shown here is derived from an EMBL/GenBank/DDBJ whole genome shotgun (WGS) entry which is preliminary data.</text>
</comment>
<reference evidence="2" key="1">
    <citation type="submission" date="2023-06" db="EMBL/GenBank/DDBJ databases">
        <title>Egi l300058.</title>
        <authorList>
            <person name="Gao L."/>
            <person name="Fang B.-Z."/>
            <person name="Li W.-J."/>
        </authorList>
    </citation>
    <scope>NUCLEOTIDE SEQUENCE</scope>
    <source>
        <strain evidence="2">EGI L300058</strain>
    </source>
</reference>
<name>A0ABT8GI32_9MICO</name>
<dbReference type="EMBL" id="JAUHQA010000001">
    <property type="protein sequence ID" value="MDN4480919.1"/>
    <property type="molecule type" value="Genomic_DNA"/>
</dbReference>
<keyword evidence="3" id="KW-1185">Reference proteome</keyword>
<proteinExistence type="predicted"/>
<feature type="chain" id="PRO_5045370023" evidence="1">
    <location>
        <begin position="20"/>
        <end position="170"/>
    </location>
</feature>
<sequence length="170" mass="17633">MRVIGAIALLLLLAGCSSAPTIDTDGWAPAQSDVTTVECGDLQDEWGIGEEESPDACWTFEESTGLDDHFVAMVDDFSDHAGAEPASAPECVSSSEFDVGAVGCQAQWGDDGGAVVLSARLMLDGSIAEMEAGTEADASTPRLYAITLWTSEEPLGSDPGFGDLDAPLTD</sequence>
<protein>
    <submittedName>
        <fullName evidence="2">Uncharacterized protein</fullName>
    </submittedName>
</protein>
<dbReference type="PROSITE" id="PS51257">
    <property type="entry name" value="PROKAR_LIPOPROTEIN"/>
    <property type="match status" value="1"/>
</dbReference>
<dbReference type="RefSeq" id="WP_301142385.1">
    <property type="nucleotide sequence ID" value="NZ_JAUHQA010000001.1"/>
</dbReference>
<gene>
    <name evidence="2" type="ORF">QQX02_08305</name>
</gene>
<keyword evidence="1" id="KW-0732">Signal</keyword>
<accession>A0ABT8GI32</accession>
<evidence type="ECO:0000313" key="2">
    <source>
        <dbReference type="EMBL" id="MDN4480919.1"/>
    </source>
</evidence>
<feature type="signal peptide" evidence="1">
    <location>
        <begin position="1"/>
        <end position="19"/>
    </location>
</feature>
<evidence type="ECO:0000256" key="1">
    <source>
        <dbReference type="SAM" id="SignalP"/>
    </source>
</evidence>
<evidence type="ECO:0000313" key="3">
    <source>
        <dbReference type="Proteomes" id="UP001172708"/>
    </source>
</evidence>
<dbReference type="Proteomes" id="UP001172708">
    <property type="component" value="Unassembled WGS sequence"/>
</dbReference>
<organism evidence="2 3">
    <name type="scientific">Demequina muriae</name>
    <dbReference type="NCBI Taxonomy" id="3051664"/>
    <lineage>
        <taxon>Bacteria</taxon>
        <taxon>Bacillati</taxon>
        <taxon>Actinomycetota</taxon>
        <taxon>Actinomycetes</taxon>
        <taxon>Micrococcales</taxon>
        <taxon>Demequinaceae</taxon>
        <taxon>Demequina</taxon>
    </lineage>
</organism>